<feature type="transmembrane region" description="Helical" evidence="1">
    <location>
        <begin position="242"/>
        <end position="258"/>
    </location>
</feature>
<feature type="transmembrane region" description="Helical" evidence="1">
    <location>
        <begin position="184"/>
        <end position="204"/>
    </location>
</feature>
<keyword evidence="1" id="KW-0812">Transmembrane</keyword>
<sequence>MQPSRSQSFTQQVRNYIIAFYQTQRNAFVLIITLLISLYILTVPDQAADMINAVIDDGVFHSLFQYIVLSTFVWSWVVYGSTRMILHISPVGLRINNECNLLLRWLPKVGGVIPALILAYAFWQPDHWQPYLLLLEGGLMLVLFLWVEQHVSVFILPEHWRFPDRYTSFKQDIRMLWRHPLGRLVVSAGLLLTVFLIALLSLPVEWGIAKRLRPTAIIIFGITMYTFWGSLVVYFNDYRYRPLVLLVFFYLIVISAFNDNTTVRQAIDSSVPPISQRPTVEAHFAQWVAARRQEEGDTIPLVLVAAEGGGIRALNWTAETLIRLDSIIPGFSRHVYALSGVSGGGVGTVFYTAFLRDVAETERTGRFEQFRKVIRDDYLSAVSSALLFPESIQRLVPVPLPALERAKWLEDSWSGSYGDNLGLRTLDSSLTQLYQTYNGYNYNLPSLLLNGTLAESGQKIITSNLQLDPRYFKNVVSTLDVIGTDVPLKTAASLSSRFPIVTNGGLIQKDTILGNGREKHYGGHVVDGGYFDNSGVETCIQLINNLVPSIRRLDTVERVVIIPYILFIQNSNTIGRLPQKRSILQEVQVPLLAFFNAWDNGSTTRDNMFNSFMDRFTNPKTNYLTLRLAYNDKYPLGWFMSDSVARSIGQQAKDSISLKNKELVKLKSAFRRMRVIRVTQ</sequence>
<gene>
    <name evidence="2" type="ORF">ACFS25_02455</name>
</gene>
<reference evidence="3" key="1">
    <citation type="journal article" date="2019" name="Int. J. Syst. Evol. Microbiol.">
        <title>The Global Catalogue of Microorganisms (GCM) 10K type strain sequencing project: providing services to taxonomists for standard genome sequencing and annotation.</title>
        <authorList>
            <consortium name="The Broad Institute Genomics Platform"/>
            <consortium name="The Broad Institute Genome Sequencing Center for Infectious Disease"/>
            <person name="Wu L."/>
            <person name="Ma J."/>
        </authorList>
    </citation>
    <scope>NUCLEOTIDE SEQUENCE [LARGE SCALE GENOMIC DNA]</scope>
    <source>
        <strain evidence="3">KCTC 52490</strain>
    </source>
</reference>
<feature type="transmembrane region" description="Helical" evidence="1">
    <location>
        <begin position="216"/>
        <end position="235"/>
    </location>
</feature>
<evidence type="ECO:0008006" key="4">
    <source>
        <dbReference type="Google" id="ProtNLM"/>
    </source>
</evidence>
<comment type="caution">
    <text evidence="2">The sequence shown here is derived from an EMBL/GenBank/DDBJ whole genome shotgun (WGS) entry which is preliminary data.</text>
</comment>
<feature type="transmembrane region" description="Helical" evidence="1">
    <location>
        <begin position="27"/>
        <end position="43"/>
    </location>
</feature>
<evidence type="ECO:0000256" key="1">
    <source>
        <dbReference type="SAM" id="Phobius"/>
    </source>
</evidence>
<feature type="transmembrane region" description="Helical" evidence="1">
    <location>
        <begin position="63"/>
        <end position="80"/>
    </location>
</feature>
<protein>
    <recommendedName>
        <fullName evidence="4">PNPLA domain-containing protein</fullName>
    </recommendedName>
</protein>
<proteinExistence type="predicted"/>
<keyword evidence="3" id="KW-1185">Reference proteome</keyword>
<dbReference type="EMBL" id="JBHUOM010000001">
    <property type="protein sequence ID" value="MFD2932624.1"/>
    <property type="molecule type" value="Genomic_DNA"/>
</dbReference>
<dbReference type="InterPro" id="IPR016035">
    <property type="entry name" value="Acyl_Trfase/lysoPLipase"/>
</dbReference>
<dbReference type="SUPFAM" id="SSF52151">
    <property type="entry name" value="FabD/lysophospholipase-like"/>
    <property type="match status" value="1"/>
</dbReference>
<organism evidence="2 3">
    <name type="scientific">Spirosoma flavum</name>
    <dbReference type="NCBI Taxonomy" id="2048557"/>
    <lineage>
        <taxon>Bacteria</taxon>
        <taxon>Pseudomonadati</taxon>
        <taxon>Bacteroidota</taxon>
        <taxon>Cytophagia</taxon>
        <taxon>Cytophagales</taxon>
        <taxon>Cytophagaceae</taxon>
        <taxon>Spirosoma</taxon>
    </lineage>
</organism>
<feature type="transmembrane region" description="Helical" evidence="1">
    <location>
        <begin position="101"/>
        <end position="122"/>
    </location>
</feature>
<evidence type="ECO:0000313" key="3">
    <source>
        <dbReference type="Proteomes" id="UP001597512"/>
    </source>
</evidence>
<dbReference type="Proteomes" id="UP001597512">
    <property type="component" value="Unassembled WGS sequence"/>
</dbReference>
<name>A0ABW6ACT5_9BACT</name>
<keyword evidence="1" id="KW-0472">Membrane</keyword>
<keyword evidence="1" id="KW-1133">Transmembrane helix</keyword>
<accession>A0ABW6ACT5</accession>
<evidence type="ECO:0000313" key="2">
    <source>
        <dbReference type="EMBL" id="MFD2932624.1"/>
    </source>
</evidence>
<dbReference type="RefSeq" id="WP_381496816.1">
    <property type="nucleotide sequence ID" value="NZ_JBHUOM010000001.1"/>
</dbReference>